<evidence type="ECO:0000313" key="1">
    <source>
        <dbReference type="EMBL" id="GEM88575.1"/>
    </source>
</evidence>
<sequence>MNRIAKYAVFGYLFTAALQSLATALWFTPRQDPLWARPPSTLPCVYNLNIEKTDLPSEGPVALLVVDYGGYVLGEGFTRKVYDDYFGKLHKRFVEVLPVYVLLSAQEPVVWGGEVGIEPPDSIRIPCGLVDDPENARKHAYMPGLYLYREGALKFVYFNFPFIEVGRPEIAQRLLDDVERFTKGYPLSVVPLPLLSAERIHPPPGDLPLPVFLMQLTGMEWAAPPGEQPLKRPRIVHDEQGSVVDFQEFPSGHPGARGRYLIEKISPFLAKAGVTLVGLIPPDGLVSEAAVDTLKKMRLAFPDWVFIQLNEPAQVIRFREAAIRPCLILKSGTVHCFGFFATQPQRGNYFPIELFPTMLEEGE</sequence>
<reference evidence="1 2" key="1">
    <citation type="submission" date="2019-07" db="EMBL/GenBank/DDBJ databases">
        <title>Whole genome shotgun sequence of Oceanithermus desulfurans NBRC 100063.</title>
        <authorList>
            <person name="Hosoyama A."/>
            <person name="Uohara A."/>
            <person name="Ohji S."/>
            <person name="Ichikawa N."/>
        </authorList>
    </citation>
    <scope>NUCLEOTIDE SEQUENCE [LARGE SCALE GENOMIC DNA]</scope>
    <source>
        <strain evidence="1 2">NBRC 100063</strain>
    </source>
</reference>
<proteinExistence type="predicted"/>
<accession>A0A511RFZ3</accession>
<dbReference type="RefSeq" id="WP_147144721.1">
    <property type="nucleotide sequence ID" value="NZ_BJXN01000001.1"/>
</dbReference>
<protein>
    <submittedName>
        <fullName evidence="1">Uncharacterized protein</fullName>
    </submittedName>
</protein>
<dbReference type="EMBL" id="BJXN01000001">
    <property type="protein sequence ID" value="GEM88575.1"/>
    <property type="molecule type" value="Genomic_DNA"/>
</dbReference>
<comment type="caution">
    <text evidence="1">The sequence shown here is derived from an EMBL/GenBank/DDBJ whole genome shotgun (WGS) entry which is preliminary data.</text>
</comment>
<dbReference type="Proteomes" id="UP000321827">
    <property type="component" value="Unassembled WGS sequence"/>
</dbReference>
<dbReference type="AlphaFoldDB" id="A0A511RFZ3"/>
<evidence type="ECO:0000313" key="2">
    <source>
        <dbReference type="Proteomes" id="UP000321827"/>
    </source>
</evidence>
<name>A0A511RFZ3_9DEIN</name>
<gene>
    <name evidence="1" type="ORF">ODE01S_00090</name>
</gene>
<organism evidence="1 2">
    <name type="scientific">Oceanithermus desulfurans NBRC 100063</name>
    <dbReference type="NCBI Taxonomy" id="1227550"/>
    <lineage>
        <taxon>Bacteria</taxon>
        <taxon>Thermotogati</taxon>
        <taxon>Deinococcota</taxon>
        <taxon>Deinococci</taxon>
        <taxon>Thermales</taxon>
        <taxon>Thermaceae</taxon>
        <taxon>Oceanithermus</taxon>
    </lineage>
</organism>